<name>A0ABX7BJE2_9CAUL</name>
<dbReference type="CDD" id="cd03344">
    <property type="entry name" value="GroEL"/>
    <property type="match status" value="1"/>
</dbReference>
<evidence type="ECO:0000256" key="5">
    <source>
        <dbReference type="ARBA" id="ARBA00023235"/>
    </source>
</evidence>
<evidence type="ECO:0000256" key="6">
    <source>
        <dbReference type="HAMAP-Rule" id="MF_00600"/>
    </source>
</evidence>
<dbReference type="Proteomes" id="UP000595448">
    <property type="component" value="Chromosome"/>
</dbReference>
<dbReference type="NCBIfam" id="NF009489">
    <property type="entry name" value="PRK12851.1"/>
    <property type="match status" value="1"/>
</dbReference>
<dbReference type="InterPro" id="IPR027413">
    <property type="entry name" value="GROEL-like_equatorial_sf"/>
</dbReference>
<feature type="binding site" evidence="6">
    <location>
        <position position="496"/>
    </location>
    <ligand>
        <name>ATP</name>
        <dbReference type="ChEBI" id="CHEBI:30616"/>
    </ligand>
</feature>
<sequence length="549" mass="57356">MAAKQVQFSTDAREKMLRGVNVLANAVKVTLGPKGRNVVIQKSFGAPRSTKDGVSVAKEIELEDAFENMGAQMIREVASKTNDKAGDGTTTATVLAQSIVQEGLKAVAAGMNPMDLKRGIDKAVTAVLADIKASAKKVSNNSEIAQVGTISANGDSEVGEMIAKAMEKVGNEGVITVEEAKTAETELDVVEGMQFDRGYLSPYFITNADKMEVQLEEPLILLFEKKLSSLQAMLPILEAVVQSGRPLLIIAEDIEGEALATLVVNKLRGGLRVAAVKAPGFGDRRKAMLEDIAVLTGGEVISEDLGIKLENVTLDMLGRAKKVTITKDDTTIVDGVGGKDVIEARIGQIKKQIEDTTSDYDKEKLQERLAKLAGGVAVIRVGGSTEVEVKEKKDRVDDALNATRAAVEEGIVPGGGIALLKASKALEGLTGANADQNAGIAIIRRALQAPIRQISENAGVEGSIVVGKVLENTSATFGFNAQTEEYGDLVAMGVIDPAKVVRTALTDAASVASILITTEAAVADAPKKGNGGGAPDMGGGMGGMGGMDF</sequence>
<dbReference type="NCBIfam" id="NF009488">
    <property type="entry name" value="PRK12850.1"/>
    <property type="match status" value="1"/>
</dbReference>
<accession>A0ABX7BJE2</accession>
<dbReference type="NCBIfam" id="NF009487">
    <property type="entry name" value="PRK12849.1"/>
    <property type="match status" value="1"/>
</dbReference>
<dbReference type="EMBL" id="CP067977">
    <property type="protein sequence ID" value="QQQ17681.1"/>
    <property type="molecule type" value="Genomic_DNA"/>
</dbReference>
<dbReference type="Gene3D" id="3.50.7.10">
    <property type="entry name" value="GroEL"/>
    <property type="match status" value="1"/>
</dbReference>
<dbReference type="RefSeq" id="WP_201102055.1">
    <property type="nucleotide sequence ID" value="NZ_CP067977.1"/>
</dbReference>
<keyword evidence="4 6" id="KW-0143">Chaperone</keyword>
<keyword evidence="6" id="KW-0963">Cytoplasm</keyword>
<dbReference type="InterPro" id="IPR027409">
    <property type="entry name" value="GroEL-like_apical_dom_sf"/>
</dbReference>
<evidence type="ECO:0000313" key="10">
    <source>
        <dbReference type="Proteomes" id="UP000595448"/>
    </source>
</evidence>
<dbReference type="InterPro" id="IPR002423">
    <property type="entry name" value="Cpn60/GroEL/TCP-1"/>
</dbReference>
<dbReference type="NCBIfam" id="NF000592">
    <property type="entry name" value="PRK00013.1"/>
    <property type="match status" value="1"/>
</dbReference>
<dbReference type="EC" id="5.6.1.7" evidence="6"/>
<evidence type="ECO:0000313" key="9">
    <source>
        <dbReference type="EMBL" id="QQQ17681.1"/>
    </source>
</evidence>
<feature type="binding site" evidence="6">
    <location>
        <position position="415"/>
    </location>
    <ligand>
        <name>ATP</name>
        <dbReference type="ChEBI" id="CHEBI:30616"/>
    </ligand>
</feature>
<dbReference type="Gene3D" id="3.30.260.10">
    <property type="entry name" value="TCP-1-like chaperonin intermediate domain"/>
    <property type="match status" value="1"/>
</dbReference>
<gene>
    <name evidence="6 9" type="primary">groL</name>
    <name evidence="6" type="synonym">groEL</name>
    <name evidence="9" type="ORF">JIP62_10060</name>
</gene>
<keyword evidence="10" id="KW-1185">Reference proteome</keyword>
<evidence type="ECO:0000256" key="2">
    <source>
        <dbReference type="ARBA" id="ARBA00022741"/>
    </source>
</evidence>
<reference evidence="9 10" key="1">
    <citation type="submission" date="2021-01" db="EMBL/GenBank/DDBJ databases">
        <title>Brevundimonas vitis sp. nov., an bacterium isolated from grape (Vitis vinifera).</title>
        <authorList>
            <person name="Jiang L."/>
            <person name="Lee J."/>
        </authorList>
    </citation>
    <scope>NUCLEOTIDE SEQUENCE [LARGE SCALE GENOMIC DNA]</scope>
    <source>
        <strain evidence="9 10">GRTSA-9</strain>
    </source>
</reference>
<organism evidence="9 10">
    <name type="scientific">Brevundimonas vitisensis</name>
    <dbReference type="NCBI Taxonomy" id="2800818"/>
    <lineage>
        <taxon>Bacteria</taxon>
        <taxon>Pseudomonadati</taxon>
        <taxon>Pseudomonadota</taxon>
        <taxon>Alphaproteobacteria</taxon>
        <taxon>Caulobacterales</taxon>
        <taxon>Caulobacteraceae</taxon>
        <taxon>Brevundimonas</taxon>
    </lineage>
</organism>
<comment type="caution">
    <text evidence="6">Lacks conserved residue(s) required for the propagation of feature annotation.</text>
</comment>
<dbReference type="PRINTS" id="PR00298">
    <property type="entry name" value="CHAPERONIN60"/>
</dbReference>
<comment type="function">
    <text evidence="6 8">Together with its co-chaperonin GroES, plays an essential role in assisting protein folding. The GroEL-GroES system forms a nano-cage that allows encapsulation of the non-native substrate proteins and provides a physical environment optimized to promote and accelerate protein folding.</text>
</comment>
<dbReference type="PANTHER" id="PTHR45633">
    <property type="entry name" value="60 KDA HEAT SHOCK PROTEIN, MITOCHONDRIAL"/>
    <property type="match status" value="1"/>
</dbReference>
<evidence type="ECO:0000256" key="3">
    <source>
        <dbReference type="ARBA" id="ARBA00022840"/>
    </source>
</evidence>
<evidence type="ECO:0000256" key="7">
    <source>
        <dbReference type="RuleBase" id="RU000418"/>
    </source>
</evidence>
<comment type="subcellular location">
    <subcellularLocation>
        <location evidence="6">Cytoplasm</location>
    </subcellularLocation>
</comment>
<dbReference type="SUPFAM" id="SSF48592">
    <property type="entry name" value="GroEL equatorial domain-like"/>
    <property type="match status" value="2"/>
</dbReference>
<proteinExistence type="inferred from homology"/>
<evidence type="ECO:0000256" key="1">
    <source>
        <dbReference type="ARBA" id="ARBA00006607"/>
    </source>
</evidence>
<dbReference type="Pfam" id="PF00118">
    <property type="entry name" value="Cpn60_TCP1"/>
    <property type="match status" value="1"/>
</dbReference>
<dbReference type="InterPro" id="IPR018370">
    <property type="entry name" value="Chaperonin_Cpn60_CS"/>
</dbReference>
<feature type="binding site" evidence="6">
    <location>
        <position position="51"/>
    </location>
    <ligand>
        <name>ATP</name>
        <dbReference type="ChEBI" id="CHEBI:30616"/>
    </ligand>
</feature>
<evidence type="ECO:0000256" key="8">
    <source>
        <dbReference type="RuleBase" id="RU000419"/>
    </source>
</evidence>
<dbReference type="NCBIfam" id="TIGR02348">
    <property type="entry name" value="GroEL"/>
    <property type="match status" value="1"/>
</dbReference>
<evidence type="ECO:0000256" key="4">
    <source>
        <dbReference type="ARBA" id="ARBA00023186"/>
    </source>
</evidence>
<comment type="subunit">
    <text evidence="6 8">Forms a cylinder of 14 subunits composed of two heptameric rings stacked back-to-back. Interacts with the co-chaperonin GroES.</text>
</comment>
<dbReference type="InterPro" id="IPR027410">
    <property type="entry name" value="TCP-1-like_intermed_sf"/>
</dbReference>
<dbReference type="SUPFAM" id="SSF52029">
    <property type="entry name" value="GroEL apical domain-like"/>
    <property type="match status" value="1"/>
</dbReference>
<keyword evidence="3 6" id="KW-0067">ATP-binding</keyword>
<dbReference type="PROSITE" id="PS00296">
    <property type="entry name" value="CHAPERONINS_CPN60"/>
    <property type="match status" value="1"/>
</dbReference>
<dbReference type="HAMAP" id="MF_00600">
    <property type="entry name" value="CH60"/>
    <property type="match status" value="1"/>
</dbReference>
<comment type="similarity">
    <text evidence="1 6 7">Belongs to the chaperonin (HSP60) family.</text>
</comment>
<feature type="binding site" evidence="6">
    <location>
        <begin position="30"/>
        <end position="33"/>
    </location>
    <ligand>
        <name>ATP</name>
        <dbReference type="ChEBI" id="CHEBI:30616"/>
    </ligand>
</feature>
<dbReference type="InterPro" id="IPR001844">
    <property type="entry name" value="Cpn60/GroEL"/>
</dbReference>
<dbReference type="Gene3D" id="1.10.560.10">
    <property type="entry name" value="GroEL-like equatorial domain"/>
    <property type="match status" value="1"/>
</dbReference>
<keyword evidence="5 6" id="KW-0413">Isomerase</keyword>
<protein>
    <recommendedName>
        <fullName evidence="6">Chaperonin GroEL</fullName>
        <ecNumber evidence="6">5.6.1.7</ecNumber>
    </recommendedName>
    <alternativeName>
        <fullName evidence="6">60 kDa chaperonin</fullName>
    </alternativeName>
    <alternativeName>
        <fullName evidence="6">Chaperonin-60</fullName>
        <shortName evidence="6">Cpn60</shortName>
    </alternativeName>
</protein>
<keyword evidence="2 6" id="KW-0547">Nucleotide-binding</keyword>
<feature type="binding site" evidence="6">
    <location>
        <begin position="87"/>
        <end position="91"/>
    </location>
    <ligand>
        <name>ATP</name>
        <dbReference type="ChEBI" id="CHEBI:30616"/>
    </ligand>
</feature>